<organism evidence="1 2">
    <name type="scientific">Nitrosospira multiformis</name>
    <dbReference type="NCBI Taxonomy" id="1231"/>
    <lineage>
        <taxon>Bacteria</taxon>
        <taxon>Pseudomonadati</taxon>
        <taxon>Pseudomonadota</taxon>
        <taxon>Betaproteobacteria</taxon>
        <taxon>Nitrosomonadales</taxon>
        <taxon>Nitrosomonadaceae</taxon>
        <taxon>Nitrosospira</taxon>
    </lineage>
</organism>
<evidence type="ECO:0000313" key="2">
    <source>
        <dbReference type="Proteomes" id="UP000244152"/>
    </source>
</evidence>
<proteinExistence type="predicted"/>
<sequence length="1666" mass="182259">MARYGWIVAVERAPLLESDAGEDAFFTINLVRPWSDQEKQDDPRGPQLPDPWGATGDLWLPWTWKDADYWVVYGQFKDAAGALKWQEINTASVKRPAASKVFASKDAFMEAITAEVKAATKNTEYPLSQAMEDHRKVGWRSHVHTLAPLTHWPARLSGGALRLTWLLSNKKKAFDDCVAVVCFPKFTIKEGTVVTEQVQVPTHGTLKEADVDFKTKKSFSIDYADKAVGFLALAADPLVAAGKLPDDGLELSQGAVSRSTLQSAFTNNLLPLSVLLAWMVDPTPTAVDEQAMQAALVRALWAALGFGREYMGDDGKRPNVVEFLVNNVADARVLRKAIERGVDGISPATALTAFTSMVKVLSEAKTSKDWTQERHSVWADLQKAIRAMLDGTPKTAEQFRAEWLAPARLLATEDGQREAMGVWLGSVLDPLFLGPANPGDADEIAAWRPVKEKLVRVGEFGKDLVMRAQPFTASPPLWDAARTVSRTPGDTVALATLTRKAIEAVSAALGQPGHLPDGIEQAVKEQVQKFVDELAGAADGNRPRPHDRGLKLDFSGWDASAAAGSDHRIRGYAIGLCAGYVASKGSKWKPDTKRAQWLTDTAVLVNAQWATDADGETAWMHEAVGATATNGEKLVSVEYEGAPVATALAVDGLMKYEGEDPDGFKTIDFAWKDDEQDRQLPLLGYGLYYAAKATPLDNVGAVIDEKLRKTVGNDLYVTELKDAGEVLGTLNAPFQYVSSEAPGAPDCEQIKDSYYELSDETQAHAWQASEIVRAVEVAAVDSGKRVPTLQKVALLAKPQTVATPAGNMVLFPVANDKCEFKVSAHGTHWAFIDRWLATDRLLVENQMMPSDADLGPDAAVIHTFANTFREKMGPRDADKKTPAYHPAVNAIGVELIVFGKSVAHDVVPIKRVHKDAAGVLSAAEDKVNVVVAATAAGAPTLTVTPARKSVALDVPRGASACLRFYSLVDENYFESGSTKQRYAEKLANTDVTLFTGFRAFSPTERWFETLPEWLGDGSLPPAQVTMHLAPPQETSGGLLLSPNLLVADLKFPQAEKWTQWLKGAYIQRHEWHWTGYPVDFPSQASELAAWIPSLAGVQSFREIIDAKFTTSFAKIAQGKVEWLIGLDASGKAVVHRWALALGARPARYVAYLARPVLRFKRWLNPKLGNAGPQAVEADIYARGQLVPGRMREGPFDRLATPALKHGIPLTATYSKGLKRGANGVMLVFDDAIRRTDDLARVGGLGDTIEVDLVDTRIEGVSEIGNNPIFHGPEPQPKGLTLLTDPAFGLTFDTGPNPKVTQTAIVVRPRNAGGRWVMARARARRLILPETELGTMLHAHMTPEAPPHLAEIPTRLEGKDVVPLDFVVDLGAPLQKPMQLSSSYATDTLTLVVPKPPLADAKLKYRYLVTWHKARWADGGDSKWRCQVMLQSRGDTYLAWNTLPGTIRGFQNAKSELPSSKFVERWYLTAESAGANPVVRRVRISDYTDPRWLTFIGSFGNESPGVAHDYRFVMRNGKLGRLEIAIGRMAPLPKLRNRDTSLKGDDPTFHLALVFHAVPDVVQLRTEQGTGELRACYFVDSNDDSIFLPRTVGETPPTSLDGCYSYIVTLQRISSPSKDEKQKLRDAVSLTDLLECAFPDQGTSAKESILRITPEYFGPVPIDSVPM</sequence>
<evidence type="ECO:0000313" key="1">
    <source>
        <dbReference type="EMBL" id="PTQ79313.1"/>
    </source>
</evidence>
<protein>
    <submittedName>
        <fullName evidence="1">Uncharacterized protein</fullName>
    </submittedName>
</protein>
<comment type="caution">
    <text evidence="1">The sequence shown here is derived from an EMBL/GenBank/DDBJ whole genome shotgun (WGS) entry which is preliminary data.</text>
</comment>
<dbReference type="RefSeq" id="WP_107763104.1">
    <property type="nucleotide sequence ID" value="NZ_QAOK01000030.1"/>
</dbReference>
<name>A0A2T5I658_9PROT</name>
<accession>A0A2T5I658</accession>
<dbReference type="Proteomes" id="UP000244152">
    <property type="component" value="Unassembled WGS sequence"/>
</dbReference>
<reference evidence="1 2" key="1">
    <citation type="submission" date="2018-04" db="EMBL/GenBank/DDBJ databases">
        <title>Active sludge and wastewater microbial communities from Klosterneuburg, Austria.</title>
        <authorList>
            <person name="Wagner M."/>
        </authorList>
    </citation>
    <scope>NUCLEOTIDE SEQUENCE [LARGE SCALE GENOMIC DNA]</scope>
    <source>
        <strain evidence="1 2">Nl12</strain>
    </source>
</reference>
<dbReference type="EMBL" id="QAOK01000030">
    <property type="protein sequence ID" value="PTQ79313.1"/>
    <property type="molecule type" value="Genomic_DNA"/>
</dbReference>
<gene>
    <name evidence="1" type="ORF">C8R21_13025</name>
</gene>